<proteinExistence type="predicted"/>
<gene>
    <name evidence="1" type="ORF">CDQ78_02930</name>
</gene>
<organism evidence="1 2">
    <name type="scientific">Campylobacter hyointestinalis subsp. hyointestinalis</name>
    <dbReference type="NCBI Taxonomy" id="91352"/>
    <lineage>
        <taxon>Bacteria</taxon>
        <taxon>Pseudomonadati</taxon>
        <taxon>Campylobacterota</taxon>
        <taxon>Epsilonproteobacteria</taxon>
        <taxon>Campylobacterales</taxon>
        <taxon>Campylobacteraceae</taxon>
        <taxon>Campylobacter</taxon>
    </lineage>
</organism>
<accession>A0A855NAE7</accession>
<reference evidence="1 2" key="1">
    <citation type="submission" date="2017-06" db="EMBL/GenBank/DDBJ databases">
        <title>Updating the genomic taxonomy and epidemiology of Campylobacter hyointestinalis; discovery in New Zealand farmed ruminants.</title>
        <authorList>
            <person name="Wilkinson D.A."/>
            <person name="Fayaz A."/>
            <person name="Biggs P.J."/>
            <person name="Midwinter A.C."/>
        </authorList>
    </citation>
    <scope>NUCLEOTIDE SEQUENCE [LARGE SCALE GENOMIC DNA]</scope>
    <source>
        <strain evidence="1 2">S1614a</strain>
    </source>
</reference>
<dbReference type="PROSITE" id="PS51257">
    <property type="entry name" value="PROKAR_LIPOPROTEIN"/>
    <property type="match status" value="1"/>
</dbReference>
<comment type="caution">
    <text evidence="1">The sequence shown here is derived from an EMBL/GenBank/DDBJ whole genome shotgun (WGS) entry which is preliminary data.</text>
</comment>
<evidence type="ECO:0000313" key="1">
    <source>
        <dbReference type="EMBL" id="PPB72530.1"/>
    </source>
</evidence>
<sequence>MLFKFKLLLFICIIGFFTGCATPEADHSKSISLLIKSKILKVNDAGFIHFYKNYTNVQIYNSGKSVLNLNIKDKICINNACENKTEFNKKFFLNAHYEDLLEDILEARAIYDGKNLVKTNCGFEQNLRNISVEYKICGGEVRFTDQKNGIKIVMKELN</sequence>
<dbReference type="Proteomes" id="UP000239685">
    <property type="component" value="Unassembled WGS sequence"/>
</dbReference>
<dbReference type="EMBL" id="NIQP01000002">
    <property type="protein sequence ID" value="PPB72530.1"/>
    <property type="molecule type" value="Genomic_DNA"/>
</dbReference>
<protein>
    <submittedName>
        <fullName evidence="1">Uncharacterized protein</fullName>
    </submittedName>
</protein>
<evidence type="ECO:0000313" key="2">
    <source>
        <dbReference type="Proteomes" id="UP000239685"/>
    </source>
</evidence>
<dbReference type="AlphaFoldDB" id="A0A855NAE7"/>
<name>A0A855NAE7_CAMHY</name>